<protein>
    <submittedName>
        <fullName evidence="2">Uncharacterized protein</fullName>
    </submittedName>
</protein>
<feature type="transmembrane region" description="Helical" evidence="1">
    <location>
        <begin position="49"/>
        <end position="71"/>
    </location>
</feature>
<evidence type="ECO:0000313" key="3">
    <source>
        <dbReference type="Proteomes" id="UP000663193"/>
    </source>
</evidence>
<reference evidence="3" key="1">
    <citation type="journal article" date="2021" name="BMC Genomics">
        <title>Chromosome-level genome assembly and manually-curated proteome of model necrotroph Parastagonospora nodorum Sn15 reveals a genome-wide trove of candidate effector homologs, and redundancy of virulence-related functions within an accessory chromosome.</title>
        <authorList>
            <person name="Bertazzoni S."/>
            <person name="Jones D.A.B."/>
            <person name="Phan H.T."/>
            <person name="Tan K.-C."/>
            <person name="Hane J.K."/>
        </authorList>
    </citation>
    <scope>NUCLEOTIDE SEQUENCE [LARGE SCALE GENOMIC DNA]</scope>
    <source>
        <strain evidence="3">SN15 / ATCC MYA-4574 / FGSC 10173)</strain>
    </source>
</reference>
<evidence type="ECO:0000313" key="2">
    <source>
        <dbReference type="EMBL" id="QRD06281.1"/>
    </source>
</evidence>
<gene>
    <name evidence="2" type="ORF">JI435_307790</name>
</gene>
<evidence type="ECO:0000256" key="1">
    <source>
        <dbReference type="SAM" id="Phobius"/>
    </source>
</evidence>
<keyword evidence="3" id="KW-1185">Reference proteome</keyword>
<organism evidence="2 3">
    <name type="scientific">Phaeosphaeria nodorum (strain SN15 / ATCC MYA-4574 / FGSC 10173)</name>
    <name type="common">Glume blotch fungus</name>
    <name type="synonym">Parastagonospora nodorum</name>
    <dbReference type="NCBI Taxonomy" id="321614"/>
    <lineage>
        <taxon>Eukaryota</taxon>
        <taxon>Fungi</taxon>
        <taxon>Dikarya</taxon>
        <taxon>Ascomycota</taxon>
        <taxon>Pezizomycotina</taxon>
        <taxon>Dothideomycetes</taxon>
        <taxon>Pleosporomycetidae</taxon>
        <taxon>Pleosporales</taxon>
        <taxon>Pleosporineae</taxon>
        <taxon>Phaeosphaeriaceae</taxon>
        <taxon>Parastagonospora</taxon>
    </lineage>
</organism>
<dbReference type="AlphaFoldDB" id="A0A7U2IAL1"/>
<proteinExistence type="predicted"/>
<dbReference type="VEuPathDB" id="FungiDB:JI435_307790"/>
<accession>A0A7U2IAL1</accession>
<dbReference type="EMBL" id="CP069042">
    <property type="protein sequence ID" value="QRD06281.1"/>
    <property type="molecule type" value="Genomic_DNA"/>
</dbReference>
<sequence>MAPSAERRGTNHMSKLSSLSHHRATILQAALYLALPVPSRPCPLLSLTSAFLSLCMLCAVICNMSIILGAYHFPPTSLRQSFLKIVRQLGQTLTRTLAAPPLAAPWCCLTGTRRNKQTLSSIILVFLRCLVPFQLVVLVQQDKRWQLSLNGFACRCVGAETNFGGHPPAYTSCALNIC</sequence>
<keyword evidence="1" id="KW-0812">Transmembrane</keyword>
<keyword evidence="1" id="KW-1133">Transmembrane helix</keyword>
<keyword evidence="1" id="KW-0472">Membrane</keyword>
<name>A0A7U2IAL1_PHANO</name>
<dbReference type="Proteomes" id="UP000663193">
    <property type="component" value="Chromosome 20"/>
</dbReference>
<feature type="transmembrane region" description="Helical" evidence="1">
    <location>
        <begin position="118"/>
        <end position="139"/>
    </location>
</feature>